<evidence type="ECO:0000313" key="2">
    <source>
        <dbReference type="Proteomes" id="UP000501076"/>
    </source>
</evidence>
<organism evidence="1 2">
    <name type="scientific">Priestia megaterium</name>
    <name type="common">Bacillus megaterium</name>
    <dbReference type="NCBI Taxonomy" id="1404"/>
    <lineage>
        <taxon>Bacteria</taxon>
        <taxon>Bacillati</taxon>
        <taxon>Bacillota</taxon>
        <taxon>Bacilli</taxon>
        <taxon>Bacillales</taxon>
        <taxon>Bacillaceae</taxon>
        <taxon>Priestia</taxon>
    </lineage>
</organism>
<dbReference type="PIRSF" id="PIRSF021389">
    <property type="entry name" value="UCP021389"/>
    <property type="match status" value="1"/>
</dbReference>
<name>A0A6M6DZE2_PRIMG</name>
<accession>A0A6M6DZE2</accession>
<dbReference type="InterPro" id="IPR019270">
    <property type="entry name" value="DUF2283"/>
</dbReference>
<dbReference type="InterPro" id="IPR016789">
    <property type="entry name" value="UCP021389"/>
</dbReference>
<reference evidence="1 2" key="1">
    <citation type="submission" date="2019-10" db="EMBL/GenBank/DDBJ databases">
        <title>Complete genome sequences for adaption low water activity.</title>
        <authorList>
            <person name="Zhao L."/>
            <person name="Zhong J."/>
        </authorList>
    </citation>
    <scope>NUCLEOTIDE SEQUENCE [LARGE SCALE GENOMIC DNA]</scope>
    <source>
        <strain evidence="1 2">FDU301</strain>
        <plasmid evidence="2">pfdu301a</plasmid>
    </source>
</reference>
<geneLocation type="plasmid" evidence="2">
    <name>pfdu301a</name>
</geneLocation>
<dbReference type="AlphaFoldDB" id="A0A6M6DZE2"/>
<dbReference type="RefSeq" id="WP_171778249.1">
    <property type="nucleotide sequence ID" value="NZ_CP045273.1"/>
</dbReference>
<keyword evidence="1" id="KW-0614">Plasmid</keyword>
<sequence>MISSFKHITYDTESKMAYIYLVDPLQHRVASTEELEQNEDIVLDLGENSPIVGIELEGKAAAKIADLPTYPKYKKVTSKDGSVNFLLQLSNQEIKREVQYPGIDAVTFLFADQECEEFVGISILESTWYCETHFLGGNS</sequence>
<dbReference type="Pfam" id="PF10049">
    <property type="entry name" value="DUF2283"/>
    <property type="match status" value="1"/>
</dbReference>
<dbReference type="EMBL" id="CP045273">
    <property type="protein sequence ID" value="QJX80263.1"/>
    <property type="molecule type" value="Genomic_DNA"/>
</dbReference>
<evidence type="ECO:0000313" key="1">
    <source>
        <dbReference type="EMBL" id="QJX80263.1"/>
    </source>
</evidence>
<protein>
    <submittedName>
        <fullName evidence="1">DUF2283 domain-containing protein</fullName>
    </submittedName>
</protein>
<gene>
    <name evidence="1" type="ORF">FDZ14_29645</name>
</gene>
<dbReference type="Proteomes" id="UP000501076">
    <property type="component" value="Plasmid pFDU301A"/>
</dbReference>
<proteinExistence type="predicted"/>